<dbReference type="GO" id="GO:0008410">
    <property type="term" value="F:CoA-transferase activity"/>
    <property type="evidence" value="ECO:0007669"/>
    <property type="project" value="TreeGrafter"/>
</dbReference>
<dbReference type="Gene3D" id="3.30.1540.10">
    <property type="entry name" value="formyl-coa transferase, domain 3"/>
    <property type="match status" value="1"/>
</dbReference>
<comment type="caution">
    <text evidence="2">The sequence shown here is derived from an EMBL/GenBank/DDBJ whole genome shotgun (WGS) entry which is preliminary data.</text>
</comment>
<dbReference type="Pfam" id="PF02515">
    <property type="entry name" value="CoA_transf_3"/>
    <property type="match status" value="1"/>
</dbReference>
<keyword evidence="1" id="KW-0808">Transferase</keyword>
<organism evidence="2 3">
    <name type="scientific">Pseudooceanicola atlanticus</name>
    <dbReference type="NCBI Taxonomy" id="1461694"/>
    <lineage>
        <taxon>Bacteria</taxon>
        <taxon>Pseudomonadati</taxon>
        <taxon>Pseudomonadota</taxon>
        <taxon>Alphaproteobacteria</taxon>
        <taxon>Rhodobacterales</taxon>
        <taxon>Paracoccaceae</taxon>
        <taxon>Pseudooceanicola</taxon>
    </lineage>
</organism>
<evidence type="ECO:0000313" key="3">
    <source>
        <dbReference type="Proteomes" id="UP000030004"/>
    </source>
</evidence>
<dbReference type="SUPFAM" id="SSF89796">
    <property type="entry name" value="CoA-transferase family III (CaiB/BaiF)"/>
    <property type="match status" value="1"/>
</dbReference>
<dbReference type="InterPro" id="IPR003673">
    <property type="entry name" value="CoA-Trfase_fam_III"/>
</dbReference>
<reference evidence="2 3" key="1">
    <citation type="journal article" date="2015" name="Antonie Van Leeuwenhoek">
        <title>Pseudooceanicola atlanticus gen. nov. sp. nov., isolated from surface seawater of the Atlantic Ocean and reclassification of Oceanicola batsensis, Oceanicola marinus, Oceanicola nitratireducens, Oceanicola nanhaiensis, Oceanicola antarcticus and Oceanicola flagellatus, as Pseudooceanicola batsensis comb. nov., Pseudooceanicola marinus comb. nov., Pseudooceanicola nitratireducens comb. nov., Pseudooceanicola nanhaiensis comb. nov., Pseudooceanicola antarcticus comb. nov., and Pseudooceanicola flagellatus comb. nov.</title>
        <authorList>
            <person name="Lai Q."/>
            <person name="Li G."/>
            <person name="Liu X."/>
            <person name="Du Y."/>
            <person name="Sun F."/>
            <person name="Shao Z."/>
        </authorList>
    </citation>
    <scope>NUCLEOTIDE SEQUENCE [LARGE SCALE GENOMIC DNA]</scope>
    <source>
        <strain evidence="2 3">22II-s11g</strain>
    </source>
</reference>
<evidence type="ECO:0000313" key="2">
    <source>
        <dbReference type="EMBL" id="KGM47305.1"/>
    </source>
</evidence>
<dbReference type="STRING" id="1461694.ATO9_19135"/>
<dbReference type="PANTHER" id="PTHR48207:SF3">
    <property type="entry name" value="SUCCINATE--HYDROXYMETHYLGLUTARATE COA-TRANSFERASE"/>
    <property type="match status" value="1"/>
</dbReference>
<proteinExistence type="predicted"/>
<evidence type="ECO:0000256" key="1">
    <source>
        <dbReference type="ARBA" id="ARBA00022679"/>
    </source>
</evidence>
<keyword evidence="3" id="KW-1185">Reference proteome</keyword>
<dbReference type="eggNOG" id="COG1804">
    <property type="taxonomic scope" value="Bacteria"/>
</dbReference>
<dbReference type="InterPro" id="IPR023606">
    <property type="entry name" value="CoA-Trfase_III_dom_1_sf"/>
</dbReference>
<dbReference type="InterPro" id="IPR044855">
    <property type="entry name" value="CoA-Trfase_III_dom3_sf"/>
</dbReference>
<dbReference type="AlphaFoldDB" id="A0A0A0EAS0"/>
<dbReference type="Gene3D" id="3.40.50.10540">
    <property type="entry name" value="Crotonobetainyl-coa:carnitine coa-transferase, domain 1"/>
    <property type="match status" value="1"/>
</dbReference>
<name>A0A0A0EAS0_9RHOB</name>
<protein>
    <submittedName>
        <fullName evidence="2">Carnitine dehydratase</fullName>
    </submittedName>
</protein>
<dbReference type="RefSeq" id="WP_043753086.1">
    <property type="nucleotide sequence ID" value="NZ_AQQX01000012.1"/>
</dbReference>
<sequence>MPGSDLAPLSGKLVVALEQAVAAPFCSSRLADAGARVIKIERKGAGDFARAYDTAANGESAYFTWLNRGKEAVALDIKADEDREILLRMLENADVFVQNLLPGALAKLGLDSASLRERFPRLVTCDITGYGEDGPMRNAKAYDLLVQCESGLASVTGTADGPGRVGVSVCDIATGMTAHAGICEALVGRDRTGKGSGVSVAMFDVMADWMSVPLLYHDYLGKPTPRVGLNHTVICPYGAYECKDGQLVVIAVQHSGEWQRFCEHILGDAALATDPRFHDNTSRIENKPALEVLIKAVFASHDRAEMLKRLDAAGIASGAVNDVATLSGHPQLDRSVIRTPSGEINVPTPPIRRSLGETALGPCPAFDAQGKALRAEFGRCS</sequence>
<dbReference type="PANTHER" id="PTHR48207">
    <property type="entry name" value="SUCCINATE--HYDROXYMETHYLGLUTARATE COA-TRANSFERASE"/>
    <property type="match status" value="1"/>
</dbReference>
<dbReference type="Proteomes" id="UP000030004">
    <property type="component" value="Unassembled WGS sequence"/>
</dbReference>
<accession>A0A0A0EAS0</accession>
<dbReference type="EMBL" id="AQQX01000012">
    <property type="protein sequence ID" value="KGM47305.1"/>
    <property type="molecule type" value="Genomic_DNA"/>
</dbReference>
<dbReference type="OrthoDB" id="7208981at2"/>
<gene>
    <name evidence="2" type="ORF">ATO9_19135</name>
</gene>
<dbReference type="InterPro" id="IPR050483">
    <property type="entry name" value="CoA-transferase_III_domain"/>
</dbReference>